<sequence length="360" mass="39491">MPRKARSRTLGRRRKGVHKCANVPIVEQRLRPVTRTIDTVVKAATTNARSPPTSSVGQRRVAWAVYFMDNLGAPPSSAWHGVHGAVSNIVRHFQLQHGKRRHVLSVIVNVTDCIKRGVSYSGKSKSHGGQNKCIDTDAVENQIIANCMEHGHGLRESTFAVNQHRQKSNSVVVGMSAVYSAYHRLSPVVSSIPPIKQGNSNMGSAWATARLGWTRQLAVRLGIWSWDPSVLGQCPSAYDAANLTPLDVCQIVSWDETHKTVKIGGGGHNTNMQVRFKRDTVGRVCADGALGAPKTYLNTKYSSEASGEHIGVRCVPFVYTGQWICTIKDYEALIQQEIQRVKGLTGECSVWVTGSRQNDS</sequence>
<accession>A0A6A5A4V0</accession>
<comment type="caution">
    <text evidence="1">The sequence shown here is derived from an EMBL/GenBank/DDBJ whole genome shotgun (WGS) entry which is preliminary data.</text>
</comment>
<name>A0A6A5A4V0_APHAT</name>
<proteinExistence type="predicted"/>
<dbReference type="AlphaFoldDB" id="A0A6A5A4V0"/>
<reference evidence="1 2" key="1">
    <citation type="submission" date="2019-06" db="EMBL/GenBank/DDBJ databases">
        <title>Genomics analysis of Aphanomyces spp. identifies a new class of oomycete effector associated with host adaptation.</title>
        <authorList>
            <person name="Gaulin E."/>
        </authorList>
    </citation>
    <scope>NUCLEOTIDE SEQUENCE [LARGE SCALE GENOMIC DNA]</scope>
    <source>
        <strain evidence="1 2">E</strain>
    </source>
</reference>
<evidence type="ECO:0000313" key="2">
    <source>
        <dbReference type="Proteomes" id="UP000469452"/>
    </source>
</evidence>
<gene>
    <name evidence="1" type="ORF">AaE_009435</name>
</gene>
<feature type="non-terminal residue" evidence="1">
    <location>
        <position position="360"/>
    </location>
</feature>
<protein>
    <submittedName>
        <fullName evidence="1">Uncharacterized protein</fullName>
    </submittedName>
</protein>
<dbReference type="VEuPathDB" id="FungiDB:H257_08631"/>
<dbReference type="Proteomes" id="UP000469452">
    <property type="component" value="Unassembled WGS sequence"/>
</dbReference>
<evidence type="ECO:0000313" key="1">
    <source>
        <dbReference type="EMBL" id="KAF0728533.1"/>
    </source>
</evidence>
<organism evidence="1 2">
    <name type="scientific">Aphanomyces astaci</name>
    <name type="common">Crayfish plague agent</name>
    <dbReference type="NCBI Taxonomy" id="112090"/>
    <lineage>
        <taxon>Eukaryota</taxon>
        <taxon>Sar</taxon>
        <taxon>Stramenopiles</taxon>
        <taxon>Oomycota</taxon>
        <taxon>Saprolegniomycetes</taxon>
        <taxon>Saprolegniales</taxon>
        <taxon>Verrucalvaceae</taxon>
        <taxon>Aphanomyces</taxon>
    </lineage>
</organism>
<dbReference type="EMBL" id="VJMI01015412">
    <property type="protein sequence ID" value="KAF0728533.1"/>
    <property type="molecule type" value="Genomic_DNA"/>
</dbReference>